<evidence type="ECO:0000313" key="1">
    <source>
        <dbReference type="EMBL" id="MDH0739834.1"/>
    </source>
</evidence>
<protein>
    <submittedName>
        <fullName evidence="1">Uncharacterized protein</fullName>
    </submittedName>
</protein>
<evidence type="ECO:0000313" key="2">
    <source>
        <dbReference type="Proteomes" id="UP001161094"/>
    </source>
</evidence>
<dbReference type="EMBL" id="JAOCDZ010000030">
    <property type="protein sequence ID" value="MDH0739834.1"/>
    <property type="molecule type" value="Genomic_DNA"/>
</dbReference>
<organism evidence="1 2">
    <name type="scientific">Achromobacter spanius</name>
    <dbReference type="NCBI Taxonomy" id="217203"/>
    <lineage>
        <taxon>Bacteria</taxon>
        <taxon>Pseudomonadati</taxon>
        <taxon>Pseudomonadota</taxon>
        <taxon>Betaproteobacteria</taxon>
        <taxon>Burkholderiales</taxon>
        <taxon>Alcaligenaceae</taxon>
        <taxon>Achromobacter</taxon>
    </lineage>
</organism>
<sequence>MRSVTFTANARALASRQADALQQIQGSFGAVDGIVAWQDMVGAFQGRYMAQYNATQSNPTTAMRYPNISFDSNLVTRSASETRPVNVAYHPRIHV</sequence>
<dbReference type="AlphaFoldDB" id="A0AA42LUR9"/>
<reference evidence="1" key="1">
    <citation type="submission" date="2022-09" db="EMBL/GenBank/DDBJ databases">
        <title>Intensive care unit water sources are persistently colonized with multi-drug resistant bacteria and are the site of extensive horizontal gene transfer of antibiotic resistance genes.</title>
        <authorList>
            <person name="Diorio-Toth L."/>
        </authorList>
    </citation>
    <scope>NUCLEOTIDE SEQUENCE</scope>
    <source>
        <strain evidence="1">GD03843</strain>
    </source>
</reference>
<proteinExistence type="predicted"/>
<dbReference type="RefSeq" id="WP_279997381.1">
    <property type="nucleotide sequence ID" value="NZ_JAOCDZ010000030.1"/>
</dbReference>
<name>A0AA42LUR9_9BURK</name>
<dbReference type="Proteomes" id="UP001161094">
    <property type="component" value="Unassembled WGS sequence"/>
</dbReference>
<accession>A0AA42LUR9</accession>
<gene>
    <name evidence="1" type="ORF">N5D93_28805</name>
</gene>
<dbReference type="SUPFAM" id="SSF88874">
    <property type="entry name" value="Receptor-binding domain of short tail fibre protein gp12"/>
    <property type="match status" value="1"/>
</dbReference>
<comment type="caution">
    <text evidence="1">The sequence shown here is derived from an EMBL/GenBank/DDBJ whole genome shotgun (WGS) entry which is preliminary data.</text>
</comment>